<dbReference type="PRINTS" id="PR00778">
    <property type="entry name" value="HTHARSR"/>
</dbReference>
<dbReference type="InterPro" id="IPR051011">
    <property type="entry name" value="Metal_resp_trans_reg"/>
</dbReference>
<proteinExistence type="predicted"/>
<dbReference type="EMBL" id="PKIZ01000011">
    <property type="protein sequence ID" value="PKZ41602.1"/>
    <property type="molecule type" value="Genomic_DNA"/>
</dbReference>
<dbReference type="Gene3D" id="1.10.10.10">
    <property type="entry name" value="Winged helix-like DNA-binding domain superfamily/Winged helix DNA-binding domain"/>
    <property type="match status" value="1"/>
</dbReference>
<evidence type="ECO:0000256" key="1">
    <source>
        <dbReference type="ARBA" id="ARBA00023015"/>
    </source>
</evidence>
<evidence type="ECO:0000313" key="7">
    <source>
        <dbReference type="Proteomes" id="UP000234206"/>
    </source>
</evidence>
<name>A0A2I1PAF1_9MICO</name>
<dbReference type="PANTHER" id="PTHR43132">
    <property type="entry name" value="ARSENICAL RESISTANCE OPERON REPRESSOR ARSR-RELATED"/>
    <property type="match status" value="1"/>
</dbReference>
<keyword evidence="7" id="KW-1185">Reference proteome</keyword>
<dbReference type="OrthoDB" id="3232131at2"/>
<dbReference type="CDD" id="cd00090">
    <property type="entry name" value="HTH_ARSR"/>
    <property type="match status" value="1"/>
</dbReference>
<feature type="region of interest" description="Disordered" evidence="4">
    <location>
        <begin position="95"/>
        <end position="115"/>
    </location>
</feature>
<evidence type="ECO:0000256" key="2">
    <source>
        <dbReference type="ARBA" id="ARBA00023125"/>
    </source>
</evidence>
<dbReference type="PROSITE" id="PS50987">
    <property type="entry name" value="HTH_ARSR_2"/>
    <property type="match status" value="1"/>
</dbReference>
<sequence>MDHEDVDLRTRAAAMFRVLSSPIRLQLLELLAGGERTVTQLVEATGHSQPLVSQHLRVLRDQCLVTTRRQGRESHYSVLDDHVLHVVADALAHAREHCHDDPGPGATEKHDQEDA</sequence>
<dbReference type="SMART" id="SM00418">
    <property type="entry name" value="HTH_ARSR"/>
    <property type="match status" value="1"/>
</dbReference>
<dbReference type="PANTHER" id="PTHR43132:SF2">
    <property type="entry name" value="ARSENICAL RESISTANCE OPERON REPRESSOR ARSR-RELATED"/>
    <property type="match status" value="1"/>
</dbReference>
<keyword evidence="3" id="KW-0804">Transcription</keyword>
<keyword evidence="1" id="KW-0805">Transcription regulation</keyword>
<protein>
    <submittedName>
        <fullName evidence="6">Transcriptional regulator</fullName>
    </submittedName>
</protein>
<dbReference type="InterPro" id="IPR001845">
    <property type="entry name" value="HTH_ArsR_DNA-bd_dom"/>
</dbReference>
<reference evidence="6 7" key="1">
    <citation type="submission" date="2017-12" db="EMBL/GenBank/DDBJ databases">
        <title>Phylogenetic diversity of female urinary microbiome.</title>
        <authorList>
            <person name="Thomas-White K."/>
            <person name="Wolfe A.J."/>
        </authorList>
    </citation>
    <scope>NUCLEOTIDE SEQUENCE [LARGE SCALE GENOMIC DNA]</scope>
    <source>
        <strain evidence="6 7">UMB1298</strain>
    </source>
</reference>
<comment type="caution">
    <text evidence="6">The sequence shown here is derived from an EMBL/GenBank/DDBJ whole genome shotgun (WGS) entry which is preliminary data.</text>
</comment>
<dbReference type="SUPFAM" id="SSF46785">
    <property type="entry name" value="Winged helix' DNA-binding domain"/>
    <property type="match status" value="1"/>
</dbReference>
<dbReference type="GO" id="GO:0003677">
    <property type="term" value="F:DNA binding"/>
    <property type="evidence" value="ECO:0007669"/>
    <property type="project" value="UniProtKB-KW"/>
</dbReference>
<dbReference type="InterPro" id="IPR036388">
    <property type="entry name" value="WH-like_DNA-bd_sf"/>
</dbReference>
<dbReference type="RefSeq" id="WP_070703410.1">
    <property type="nucleotide sequence ID" value="NZ_JBHLVH010000012.1"/>
</dbReference>
<keyword evidence="2" id="KW-0238">DNA-binding</keyword>
<evidence type="ECO:0000259" key="5">
    <source>
        <dbReference type="PROSITE" id="PS50987"/>
    </source>
</evidence>
<evidence type="ECO:0000313" key="6">
    <source>
        <dbReference type="EMBL" id="PKZ41602.1"/>
    </source>
</evidence>
<evidence type="ECO:0000256" key="4">
    <source>
        <dbReference type="SAM" id="MobiDB-lite"/>
    </source>
</evidence>
<evidence type="ECO:0000256" key="3">
    <source>
        <dbReference type="ARBA" id="ARBA00023163"/>
    </source>
</evidence>
<feature type="domain" description="HTH arsR-type" evidence="5">
    <location>
        <begin position="4"/>
        <end position="98"/>
    </location>
</feature>
<gene>
    <name evidence="6" type="ORF">CYJ76_06895</name>
</gene>
<dbReference type="AlphaFoldDB" id="A0A2I1PAF1"/>
<dbReference type="Pfam" id="PF01022">
    <property type="entry name" value="HTH_5"/>
    <property type="match status" value="1"/>
</dbReference>
<dbReference type="Proteomes" id="UP000234206">
    <property type="component" value="Unassembled WGS sequence"/>
</dbReference>
<organism evidence="6 7">
    <name type="scientific">Kytococcus schroeteri</name>
    <dbReference type="NCBI Taxonomy" id="138300"/>
    <lineage>
        <taxon>Bacteria</taxon>
        <taxon>Bacillati</taxon>
        <taxon>Actinomycetota</taxon>
        <taxon>Actinomycetes</taxon>
        <taxon>Micrococcales</taxon>
        <taxon>Kytococcaceae</taxon>
        <taxon>Kytococcus</taxon>
    </lineage>
</organism>
<dbReference type="GO" id="GO:0003700">
    <property type="term" value="F:DNA-binding transcription factor activity"/>
    <property type="evidence" value="ECO:0007669"/>
    <property type="project" value="InterPro"/>
</dbReference>
<dbReference type="InterPro" id="IPR036390">
    <property type="entry name" value="WH_DNA-bd_sf"/>
</dbReference>
<dbReference type="NCBIfam" id="NF033788">
    <property type="entry name" value="HTH_metalloreg"/>
    <property type="match status" value="1"/>
</dbReference>
<accession>A0A2I1PAF1</accession>
<dbReference type="InterPro" id="IPR011991">
    <property type="entry name" value="ArsR-like_HTH"/>
</dbReference>